<protein>
    <submittedName>
        <fullName evidence="1">Uncharacterized protein</fullName>
    </submittedName>
</protein>
<dbReference type="KEGG" id="mgad:MGAD_50070"/>
<dbReference type="Proteomes" id="UP000466187">
    <property type="component" value="Chromosome"/>
</dbReference>
<gene>
    <name evidence="1" type="ORF">MGAD_50070</name>
</gene>
<name>A0A7I7WUE8_MYCGU</name>
<dbReference type="AlphaFoldDB" id="A0A7I7WUE8"/>
<evidence type="ECO:0000313" key="2">
    <source>
        <dbReference type="Proteomes" id="UP000466187"/>
    </source>
</evidence>
<reference evidence="1 2" key="1">
    <citation type="journal article" date="2019" name="Emerg. Microbes Infect.">
        <title>Comprehensive subspecies identification of 175 nontuberculous mycobacteria species based on 7547 genomic profiles.</title>
        <authorList>
            <person name="Matsumoto Y."/>
            <person name="Kinjo T."/>
            <person name="Motooka D."/>
            <person name="Nabeya D."/>
            <person name="Jung N."/>
            <person name="Uechi K."/>
            <person name="Horii T."/>
            <person name="Iida T."/>
            <person name="Fujita J."/>
            <person name="Nakamura S."/>
        </authorList>
    </citation>
    <scope>NUCLEOTIDE SEQUENCE [LARGE SCALE GENOMIC DNA]</scope>
    <source>
        <strain evidence="1 2">JCM 12688</strain>
    </source>
</reference>
<organism evidence="1 2">
    <name type="scientific">Mycolicibacterium gadium</name>
    <name type="common">Mycobacterium gadium</name>
    <dbReference type="NCBI Taxonomy" id="1794"/>
    <lineage>
        <taxon>Bacteria</taxon>
        <taxon>Bacillati</taxon>
        <taxon>Actinomycetota</taxon>
        <taxon>Actinomycetes</taxon>
        <taxon>Mycobacteriales</taxon>
        <taxon>Mycobacteriaceae</taxon>
        <taxon>Mycolicibacterium</taxon>
    </lineage>
</organism>
<sequence length="162" mass="16576">MCNERNGMTITRELPAAIILAAGVAIGFPSAASADGPLQPSPGELSGTYTYESDTGRVNTWVITPCGPGCADVAVTPVTDPRVAPYSGRALLNDGRWGMAVQYPEAVRCKPPNDNVTVPGTVVFAFDAATLDGTAVNTQSAPACGDPAEVAYVSGFSLAKVA</sequence>
<proteinExistence type="predicted"/>
<dbReference type="EMBL" id="AP022608">
    <property type="protein sequence ID" value="BBZ20672.1"/>
    <property type="molecule type" value="Genomic_DNA"/>
</dbReference>
<accession>A0A7I7WUE8</accession>
<evidence type="ECO:0000313" key="1">
    <source>
        <dbReference type="EMBL" id="BBZ20672.1"/>
    </source>
</evidence>